<dbReference type="FunFam" id="3.40.50.1820:FF:000042">
    <property type="entry name" value="probable strigolactone esterase DAD2"/>
    <property type="match status" value="1"/>
</dbReference>
<dbReference type="Proteomes" id="UP000265515">
    <property type="component" value="Unassembled WGS sequence"/>
</dbReference>
<dbReference type="OrthoDB" id="408373at2759"/>
<comment type="similarity">
    <text evidence="1">Belongs to the AB hydrolase superfamily.</text>
</comment>
<comment type="caution">
    <text evidence="4">The sequence shown here is derived from an EMBL/GenBank/DDBJ whole genome shotgun (WGS) entry which is preliminary data.</text>
</comment>
<evidence type="ECO:0000313" key="5">
    <source>
        <dbReference type="Proteomes" id="UP000265515"/>
    </source>
</evidence>
<organism evidence="4 5">
    <name type="scientific">Chara braunii</name>
    <name type="common">Braun's stonewort</name>
    <dbReference type="NCBI Taxonomy" id="69332"/>
    <lineage>
        <taxon>Eukaryota</taxon>
        <taxon>Viridiplantae</taxon>
        <taxon>Streptophyta</taxon>
        <taxon>Charophyceae</taxon>
        <taxon>Charales</taxon>
        <taxon>Characeae</taxon>
        <taxon>Chara</taxon>
    </lineage>
</organism>
<dbReference type="SUPFAM" id="SSF53474">
    <property type="entry name" value="alpha/beta-Hydrolases"/>
    <property type="match status" value="1"/>
</dbReference>
<keyword evidence="5" id="KW-1185">Reference proteome</keyword>
<dbReference type="GO" id="GO:0016787">
    <property type="term" value="F:hydrolase activity"/>
    <property type="evidence" value="ECO:0007669"/>
    <property type="project" value="UniProtKB-KW"/>
</dbReference>
<dbReference type="PANTHER" id="PTHR43039">
    <property type="entry name" value="ESTERASE-RELATED"/>
    <property type="match status" value="1"/>
</dbReference>
<feature type="domain" description="AB hydrolase-1" evidence="3">
    <location>
        <begin position="20"/>
        <end position="255"/>
    </location>
</feature>
<sequence>MDKTFTELHNVNILGSGQETIVLGHGFGSDQTCWRHLVPHLVKHYRVVLFDMVGAGKSDFSYFSFSRHGTLHGFADDLLNILDELEIDSCIYVGHSVSGMVGMLASIEQPQLFQRIVAMMSSPRYLDEPASGYIGGFCQDDLNQLFQAMQQNFFAWVSGFAPLAIDGDVESEAVQEFSRTLFSMRPDIALATAKAIFQSDCRSVLPLVTCPVHLLHSTKDYAVPGYVGHYMQAKLYNSASLHMEFMPTYGHLPHIKMPGVVNPYLLRHIWMKYDEEKGQEVQGRVPHRQFGADDVAADHH</sequence>
<dbReference type="STRING" id="69332.A0A388LKE6"/>
<evidence type="ECO:0000259" key="3">
    <source>
        <dbReference type="Pfam" id="PF00561"/>
    </source>
</evidence>
<evidence type="ECO:0000313" key="4">
    <source>
        <dbReference type="EMBL" id="GBG82794.1"/>
    </source>
</evidence>
<protein>
    <recommendedName>
        <fullName evidence="3">AB hydrolase-1 domain-containing protein</fullName>
    </recommendedName>
</protein>
<evidence type="ECO:0000256" key="1">
    <source>
        <dbReference type="ARBA" id="ARBA00008645"/>
    </source>
</evidence>
<dbReference type="Pfam" id="PF00561">
    <property type="entry name" value="Abhydrolase_1"/>
    <property type="match status" value="1"/>
</dbReference>
<dbReference type="InterPro" id="IPR029058">
    <property type="entry name" value="AB_hydrolase_fold"/>
</dbReference>
<dbReference type="EMBL" id="BFEA01000418">
    <property type="protein sequence ID" value="GBG82794.1"/>
    <property type="molecule type" value="Genomic_DNA"/>
</dbReference>
<gene>
    <name evidence="4" type="ORF">CBR_g36325</name>
</gene>
<keyword evidence="2" id="KW-0378">Hydrolase</keyword>
<proteinExistence type="inferred from homology"/>
<dbReference type="InterPro" id="IPR000073">
    <property type="entry name" value="AB_hydrolase_1"/>
</dbReference>
<dbReference type="AlphaFoldDB" id="A0A388LKE6"/>
<evidence type="ECO:0000256" key="2">
    <source>
        <dbReference type="ARBA" id="ARBA00022801"/>
    </source>
</evidence>
<dbReference type="OMA" id="FGCDQSM"/>
<name>A0A388LKE6_CHABU</name>
<accession>A0A388LKE6</accession>
<dbReference type="PRINTS" id="PR00111">
    <property type="entry name" value="ABHYDROLASE"/>
</dbReference>
<dbReference type="Gene3D" id="3.40.50.1820">
    <property type="entry name" value="alpha/beta hydrolase"/>
    <property type="match status" value="1"/>
</dbReference>
<dbReference type="Gramene" id="GBG82794">
    <property type="protein sequence ID" value="GBG82794"/>
    <property type="gene ID" value="CBR_g36325"/>
</dbReference>
<reference evidence="4 5" key="1">
    <citation type="journal article" date="2018" name="Cell">
        <title>The Chara Genome: Secondary Complexity and Implications for Plant Terrestrialization.</title>
        <authorList>
            <person name="Nishiyama T."/>
            <person name="Sakayama H."/>
            <person name="Vries J.D."/>
            <person name="Buschmann H."/>
            <person name="Saint-Marcoux D."/>
            <person name="Ullrich K.K."/>
            <person name="Haas F.B."/>
            <person name="Vanderstraeten L."/>
            <person name="Becker D."/>
            <person name="Lang D."/>
            <person name="Vosolsobe S."/>
            <person name="Rombauts S."/>
            <person name="Wilhelmsson P.K.I."/>
            <person name="Janitza P."/>
            <person name="Kern R."/>
            <person name="Heyl A."/>
            <person name="Rumpler F."/>
            <person name="Villalobos L.I.A.C."/>
            <person name="Clay J.M."/>
            <person name="Skokan R."/>
            <person name="Toyoda A."/>
            <person name="Suzuki Y."/>
            <person name="Kagoshima H."/>
            <person name="Schijlen E."/>
            <person name="Tajeshwar N."/>
            <person name="Catarino B."/>
            <person name="Hetherington A.J."/>
            <person name="Saltykova A."/>
            <person name="Bonnot C."/>
            <person name="Breuninger H."/>
            <person name="Symeonidi A."/>
            <person name="Radhakrishnan G.V."/>
            <person name="Van Nieuwerburgh F."/>
            <person name="Deforce D."/>
            <person name="Chang C."/>
            <person name="Karol K.G."/>
            <person name="Hedrich R."/>
            <person name="Ulvskov P."/>
            <person name="Glockner G."/>
            <person name="Delwiche C.F."/>
            <person name="Petrasek J."/>
            <person name="Van de Peer Y."/>
            <person name="Friml J."/>
            <person name="Beilby M."/>
            <person name="Dolan L."/>
            <person name="Kohara Y."/>
            <person name="Sugano S."/>
            <person name="Fujiyama A."/>
            <person name="Delaux P.-M."/>
            <person name="Quint M."/>
            <person name="TheiBen G."/>
            <person name="Hagemann M."/>
            <person name="Harholt J."/>
            <person name="Dunand C."/>
            <person name="Zachgo S."/>
            <person name="Langdale J."/>
            <person name="Maumus F."/>
            <person name="Straeten D.V.D."/>
            <person name="Gould S.B."/>
            <person name="Rensing S.A."/>
        </authorList>
    </citation>
    <scope>NUCLEOTIDE SEQUENCE [LARGE SCALE GENOMIC DNA]</scope>
    <source>
        <strain evidence="4 5">S276</strain>
    </source>
</reference>